<name>A0ABR0FJE1_9PEZI</name>
<accession>A0ABR0FJE1</accession>
<keyword evidence="3" id="KW-1185">Reference proteome</keyword>
<dbReference type="Gene3D" id="1.25.10.10">
    <property type="entry name" value="Leucine-rich Repeat Variant"/>
    <property type="match status" value="2"/>
</dbReference>
<proteinExistence type="predicted"/>
<dbReference type="Proteomes" id="UP001322138">
    <property type="component" value="Unassembled WGS sequence"/>
</dbReference>
<evidence type="ECO:0000256" key="1">
    <source>
        <dbReference type="SAM" id="MobiDB-lite"/>
    </source>
</evidence>
<organism evidence="2 3">
    <name type="scientific">Podospora bellae-mahoneyi</name>
    <dbReference type="NCBI Taxonomy" id="2093777"/>
    <lineage>
        <taxon>Eukaryota</taxon>
        <taxon>Fungi</taxon>
        <taxon>Dikarya</taxon>
        <taxon>Ascomycota</taxon>
        <taxon>Pezizomycotina</taxon>
        <taxon>Sordariomycetes</taxon>
        <taxon>Sordariomycetidae</taxon>
        <taxon>Sordariales</taxon>
        <taxon>Podosporaceae</taxon>
        <taxon>Podospora</taxon>
    </lineage>
</organism>
<dbReference type="PANTHER" id="PTHR10957">
    <property type="entry name" value="RAP1 GTPASE-GDP DISSOCIATION STIMULATOR 1"/>
    <property type="match status" value="1"/>
</dbReference>
<dbReference type="EMBL" id="JAFFGZ010000006">
    <property type="protein sequence ID" value="KAK4643214.1"/>
    <property type="molecule type" value="Genomic_DNA"/>
</dbReference>
<feature type="region of interest" description="Disordered" evidence="1">
    <location>
        <begin position="615"/>
        <end position="657"/>
    </location>
</feature>
<dbReference type="InterPro" id="IPR040144">
    <property type="entry name" value="RAP1GDS1"/>
</dbReference>
<dbReference type="SUPFAM" id="SSF48371">
    <property type="entry name" value="ARM repeat"/>
    <property type="match status" value="2"/>
</dbReference>
<reference evidence="2 3" key="1">
    <citation type="journal article" date="2023" name="bioRxiv">
        <title>High-quality genome assemblies of four members of thePodospora anserinaspecies complex.</title>
        <authorList>
            <person name="Ament-Velasquez S.L."/>
            <person name="Vogan A.A."/>
            <person name="Wallerman O."/>
            <person name="Hartmann F."/>
            <person name="Gautier V."/>
            <person name="Silar P."/>
            <person name="Giraud T."/>
            <person name="Johannesson H."/>
        </authorList>
    </citation>
    <scope>NUCLEOTIDE SEQUENCE [LARGE SCALE GENOMIC DNA]</scope>
    <source>
        <strain evidence="2 3">CBS 112042</strain>
    </source>
</reference>
<evidence type="ECO:0000313" key="3">
    <source>
        <dbReference type="Proteomes" id="UP001322138"/>
    </source>
</evidence>
<sequence length="709" mass="77598">MPLPLEEQVALILKGNPGEKPKFWEAVLRKLVTLLPRADRDALACISGQFAVAARDPSWREVIGKSGLLSFLLDTVPVYYDGVFQGSHPLNKQALRVIANACVDNDENRKVVVASGKLTNMLKMFLSEDHLLPFAVITMLNVCVDYSSAQLQVSNAALSKVLIDLISGERLRACEAHLTQIMTVLELLTNHESEFKICYPRTPAALLTLAINKENRLSSPLDREIFLAICTSALSYLVNRGLQVFFIQNKHFRLLQEAFLQSYIRFETAGEDIEEETKEQLKQVQHGFVTLFADITDVEGFGDVYGIDSEEVGTLVGWLELEKFPQLQNAACLALGNFGRSDESTKKLLPRVGEGMVKILGRSVPGKVRQGERPSLHLTHAALGFAKNLAIPAANKPVLGEMLLKSGTLAGLWEGFGNSQPSMMFAAVSLGRLLLVGCRENVRLVCKPVSIASDEKDENGLASAESSSHGETATYRTNLDLLYRSASGPPNEDPTKLEAARAVVSAVCRVLSQDPGVLGSSGELEEFYKPHSDIIAGSFTTMLTQAKWPSVRSDAITVLALMASQHPEGSNMALKVVEDTAAERGALKAIVKAATGDDEMVGKFLGTVDNRVEEIEEEKQGKNDEEKETKEVTELVQGLGLEPQQADAQAQKQPERMVKVDRENALVLMAMLLGMFKDQMSPARRRLVEAVLERGGELVVKDREGTSQV</sequence>
<dbReference type="RefSeq" id="XP_062732190.1">
    <property type="nucleotide sequence ID" value="XM_062878646.1"/>
</dbReference>
<protein>
    <submittedName>
        <fullName evidence="2">Uncharacterized protein</fullName>
    </submittedName>
</protein>
<dbReference type="GeneID" id="87898128"/>
<gene>
    <name evidence="2" type="ORF">QC761_403580</name>
</gene>
<dbReference type="InterPro" id="IPR011989">
    <property type="entry name" value="ARM-like"/>
</dbReference>
<evidence type="ECO:0000313" key="2">
    <source>
        <dbReference type="EMBL" id="KAK4643214.1"/>
    </source>
</evidence>
<feature type="compositionally biased region" description="Basic and acidic residues" evidence="1">
    <location>
        <begin position="615"/>
        <end position="633"/>
    </location>
</feature>
<comment type="caution">
    <text evidence="2">The sequence shown here is derived from an EMBL/GenBank/DDBJ whole genome shotgun (WGS) entry which is preliminary data.</text>
</comment>
<dbReference type="InterPro" id="IPR016024">
    <property type="entry name" value="ARM-type_fold"/>
</dbReference>